<dbReference type="EMBL" id="NJES01000078">
    <property type="protein sequence ID" value="PHH78459.1"/>
    <property type="molecule type" value="Genomic_DNA"/>
</dbReference>
<accession>A0A2C5XRY5</accession>
<name>A0A2C5XRY5_9HYPO</name>
<sequence length="123" mass="13457">MIIARLASLEPPFFFHYGVCQYIYETAEQTSLSQTSQNQHRPSPIAHRPSPIAGASRAITNPRAIVIAHVFCFTPSHGFVVSKFSVAVLATDFCQRGQTLGNTWKLGYGRGTCAVVQSAANRM</sequence>
<evidence type="ECO:0000256" key="1">
    <source>
        <dbReference type="SAM" id="MobiDB-lite"/>
    </source>
</evidence>
<organism evidence="2 3">
    <name type="scientific">Ophiocordyceps camponoti-rufipedis</name>
    <dbReference type="NCBI Taxonomy" id="2004952"/>
    <lineage>
        <taxon>Eukaryota</taxon>
        <taxon>Fungi</taxon>
        <taxon>Dikarya</taxon>
        <taxon>Ascomycota</taxon>
        <taxon>Pezizomycotina</taxon>
        <taxon>Sordariomycetes</taxon>
        <taxon>Hypocreomycetidae</taxon>
        <taxon>Hypocreales</taxon>
        <taxon>Ophiocordycipitaceae</taxon>
        <taxon>Ophiocordyceps</taxon>
    </lineage>
</organism>
<evidence type="ECO:0000313" key="2">
    <source>
        <dbReference type="EMBL" id="PHH78459.1"/>
    </source>
</evidence>
<protein>
    <submittedName>
        <fullName evidence="2">Uncharacterized protein</fullName>
    </submittedName>
</protein>
<comment type="caution">
    <text evidence="2">The sequence shown here is derived from an EMBL/GenBank/DDBJ whole genome shotgun (WGS) entry which is preliminary data.</text>
</comment>
<keyword evidence="3" id="KW-1185">Reference proteome</keyword>
<feature type="region of interest" description="Disordered" evidence="1">
    <location>
        <begin position="33"/>
        <end position="52"/>
    </location>
</feature>
<evidence type="ECO:0000313" key="3">
    <source>
        <dbReference type="Proteomes" id="UP000226431"/>
    </source>
</evidence>
<dbReference type="AlphaFoldDB" id="A0A2C5XRY5"/>
<proteinExistence type="predicted"/>
<dbReference type="Proteomes" id="UP000226431">
    <property type="component" value="Unassembled WGS sequence"/>
</dbReference>
<gene>
    <name evidence="2" type="ORF">CDD80_6802</name>
</gene>
<reference evidence="2 3" key="1">
    <citation type="submission" date="2017-06" db="EMBL/GenBank/DDBJ databases">
        <title>Ant-infecting Ophiocordyceps genomes reveal a high diversity of potential behavioral manipulation genes and a possible major role for enterotoxins.</title>
        <authorList>
            <person name="De Bekker C."/>
            <person name="Evans H.C."/>
            <person name="Brachmann A."/>
            <person name="Hughes D.P."/>
        </authorList>
    </citation>
    <scope>NUCLEOTIDE SEQUENCE [LARGE SCALE GENOMIC DNA]</scope>
    <source>
        <strain evidence="2 3">Map16</strain>
    </source>
</reference>